<dbReference type="STRING" id="1161919.EPIR_0648"/>
<evidence type="ECO:0000313" key="3">
    <source>
        <dbReference type="Proteomes" id="UP000018217"/>
    </source>
</evidence>
<dbReference type="Proteomes" id="UP000018217">
    <property type="component" value="Unassembled WGS sequence"/>
</dbReference>
<evidence type="ECO:0000313" key="2">
    <source>
        <dbReference type="EMBL" id="CCG86013.1"/>
    </source>
</evidence>
<dbReference type="AlphaFoldDB" id="V5Z4Y5"/>
<proteinExistence type="predicted"/>
<accession>V5Z4Y5</accession>
<dbReference type="EMBL" id="CAHS01000006">
    <property type="protein sequence ID" value="CCG86013.1"/>
    <property type="molecule type" value="Genomic_DNA"/>
</dbReference>
<keyword evidence="3" id="KW-1185">Reference proteome</keyword>
<protein>
    <submittedName>
        <fullName evidence="2">Uncharacterized protein</fullName>
    </submittedName>
</protein>
<comment type="caution">
    <text evidence="2">The sequence shown here is derived from an EMBL/GenBank/DDBJ whole genome shotgun (WGS) entry which is preliminary data.</text>
</comment>
<sequence>MPRHYSAPENDATLKDPSAMTMENPECPALQIPLA</sequence>
<gene>
    <name evidence="2" type="ORF">EPIR_0648</name>
</gene>
<evidence type="ECO:0000256" key="1">
    <source>
        <dbReference type="SAM" id="MobiDB-lite"/>
    </source>
</evidence>
<reference evidence="2 3" key="1">
    <citation type="journal article" date="2013" name="Syst. Appl. Microbiol.">
        <title>Phylogenetic position and virulence apparatus of the pear flower necrosis pathogen Erwinia piriflorinigrans CFBP 5888T as assessed by comparative genomics.</title>
        <authorList>
            <person name="Smits T.H."/>
            <person name="Rezzonico F."/>
            <person name="Lopez M.M."/>
            <person name="Blom J."/>
            <person name="Goesmann A."/>
            <person name="Frey J.E."/>
            <person name="Duffy B."/>
        </authorList>
    </citation>
    <scope>NUCLEOTIDE SEQUENCE [LARGE SCALE GENOMIC DNA]</scope>
    <source>
        <strain evidence="3">CFBP5888</strain>
    </source>
</reference>
<name>V5Z4Y5_9GAMM</name>
<feature type="region of interest" description="Disordered" evidence="1">
    <location>
        <begin position="1"/>
        <end position="24"/>
    </location>
</feature>
<organism evidence="2 3">
    <name type="scientific">Erwinia piriflorinigrans CFBP 5888</name>
    <dbReference type="NCBI Taxonomy" id="1161919"/>
    <lineage>
        <taxon>Bacteria</taxon>
        <taxon>Pseudomonadati</taxon>
        <taxon>Pseudomonadota</taxon>
        <taxon>Gammaproteobacteria</taxon>
        <taxon>Enterobacterales</taxon>
        <taxon>Erwiniaceae</taxon>
        <taxon>Erwinia</taxon>
    </lineage>
</organism>